<organism evidence="1">
    <name type="scientific">Bradyrhizobium septentrionale</name>
    <dbReference type="NCBI Taxonomy" id="1404411"/>
    <lineage>
        <taxon>Bacteria</taxon>
        <taxon>Pseudomonadati</taxon>
        <taxon>Pseudomonadota</taxon>
        <taxon>Alphaproteobacteria</taxon>
        <taxon>Hyphomicrobiales</taxon>
        <taxon>Nitrobacteraceae</taxon>
        <taxon>Bradyrhizobium</taxon>
    </lineage>
</organism>
<sequence length="97" mass="10488">MPGFGVSISIPIGASTYSQPEIRKLLAAARYGSIVVQLPDAIKERRTERSFLALASTIAIAKQCGEDHQAFPPIPRCNRRSERLLNATSAVFSSSKA</sequence>
<name>A0A973ZZP1_9BRAD</name>
<comment type="caution">
    <text evidence="1">The sequence shown here is derived from an EMBL/GenBank/DDBJ whole genome shotgun (WGS) entry which is preliminary data.</text>
</comment>
<dbReference type="RefSeq" id="WP_156929007.1">
    <property type="nucleotide sequence ID" value="NZ_CP088285.1"/>
</dbReference>
<protein>
    <submittedName>
        <fullName evidence="1">Uncharacterized protein</fullName>
    </submittedName>
</protein>
<dbReference type="AlphaFoldDB" id="A0A973ZZP1"/>
<accession>A0A973ZZP1</accession>
<proteinExistence type="predicted"/>
<evidence type="ECO:0000313" key="1">
    <source>
        <dbReference type="EMBL" id="NVI43018.1"/>
    </source>
</evidence>
<gene>
    <name evidence="1" type="ORF">HAP48_008145</name>
</gene>
<reference evidence="1" key="1">
    <citation type="submission" date="2020-06" db="EMBL/GenBank/DDBJ databases">
        <title>Whole Genome Sequence of Bradyrhizobium sp. Strain 1S1.</title>
        <authorList>
            <person name="Bromfield E.S.P."/>
            <person name="Cloutier S."/>
        </authorList>
    </citation>
    <scope>NUCLEOTIDE SEQUENCE [LARGE SCALE GENOMIC DNA]</scope>
    <source>
        <strain evidence="1">1S1</strain>
    </source>
</reference>
<dbReference type="EMBL" id="JAAOLE020000001">
    <property type="protein sequence ID" value="NVI43018.1"/>
    <property type="molecule type" value="Genomic_DNA"/>
</dbReference>